<feature type="domain" description="MYND-type" evidence="5">
    <location>
        <begin position="344"/>
        <end position="385"/>
    </location>
</feature>
<dbReference type="InterPro" id="IPR002893">
    <property type="entry name" value="Znf_MYND"/>
</dbReference>
<dbReference type="Pfam" id="PF01753">
    <property type="entry name" value="zf-MYND"/>
    <property type="match status" value="1"/>
</dbReference>
<organism evidence="6 7">
    <name type="scientific">Mycena maculata</name>
    <dbReference type="NCBI Taxonomy" id="230809"/>
    <lineage>
        <taxon>Eukaryota</taxon>
        <taxon>Fungi</taxon>
        <taxon>Dikarya</taxon>
        <taxon>Basidiomycota</taxon>
        <taxon>Agaricomycotina</taxon>
        <taxon>Agaricomycetes</taxon>
        <taxon>Agaricomycetidae</taxon>
        <taxon>Agaricales</taxon>
        <taxon>Marasmiineae</taxon>
        <taxon>Mycenaceae</taxon>
        <taxon>Mycena</taxon>
    </lineage>
</organism>
<evidence type="ECO:0000256" key="2">
    <source>
        <dbReference type="ARBA" id="ARBA00022771"/>
    </source>
</evidence>
<comment type="caution">
    <text evidence="6">The sequence shown here is derived from an EMBL/GenBank/DDBJ whole genome shotgun (WGS) entry which is preliminary data.</text>
</comment>
<proteinExistence type="predicted"/>
<evidence type="ECO:0000313" key="7">
    <source>
        <dbReference type="Proteomes" id="UP001215280"/>
    </source>
</evidence>
<keyword evidence="7" id="KW-1185">Reference proteome</keyword>
<dbReference type="Proteomes" id="UP001215280">
    <property type="component" value="Unassembled WGS sequence"/>
</dbReference>
<evidence type="ECO:0000313" key="6">
    <source>
        <dbReference type="EMBL" id="KAJ7772985.1"/>
    </source>
</evidence>
<gene>
    <name evidence="6" type="ORF">DFH07DRAFT_767834</name>
</gene>
<evidence type="ECO:0000256" key="1">
    <source>
        <dbReference type="ARBA" id="ARBA00022723"/>
    </source>
</evidence>
<evidence type="ECO:0000256" key="4">
    <source>
        <dbReference type="PROSITE-ProRule" id="PRU00134"/>
    </source>
</evidence>
<dbReference type="Gene3D" id="6.10.140.2220">
    <property type="match status" value="1"/>
</dbReference>
<keyword evidence="3" id="KW-0862">Zinc</keyword>
<keyword evidence="2 4" id="KW-0863">Zinc-finger</keyword>
<accession>A0AAD7JW09</accession>
<protein>
    <recommendedName>
        <fullName evidence="5">MYND-type domain-containing protein</fullName>
    </recommendedName>
</protein>
<dbReference type="PROSITE" id="PS50865">
    <property type="entry name" value="ZF_MYND_2"/>
    <property type="match status" value="1"/>
</dbReference>
<reference evidence="6" key="1">
    <citation type="submission" date="2023-03" db="EMBL/GenBank/DDBJ databases">
        <title>Massive genome expansion in bonnet fungi (Mycena s.s.) driven by repeated elements and novel gene families across ecological guilds.</title>
        <authorList>
            <consortium name="Lawrence Berkeley National Laboratory"/>
            <person name="Harder C.B."/>
            <person name="Miyauchi S."/>
            <person name="Viragh M."/>
            <person name="Kuo A."/>
            <person name="Thoen E."/>
            <person name="Andreopoulos B."/>
            <person name="Lu D."/>
            <person name="Skrede I."/>
            <person name="Drula E."/>
            <person name="Henrissat B."/>
            <person name="Morin E."/>
            <person name="Kohler A."/>
            <person name="Barry K."/>
            <person name="LaButti K."/>
            <person name="Morin E."/>
            <person name="Salamov A."/>
            <person name="Lipzen A."/>
            <person name="Mereny Z."/>
            <person name="Hegedus B."/>
            <person name="Baldrian P."/>
            <person name="Stursova M."/>
            <person name="Weitz H."/>
            <person name="Taylor A."/>
            <person name="Grigoriev I.V."/>
            <person name="Nagy L.G."/>
            <person name="Martin F."/>
            <person name="Kauserud H."/>
        </authorList>
    </citation>
    <scope>NUCLEOTIDE SEQUENCE</scope>
    <source>
        <strain evidence="6">CBHHK188m</strain>
    </source>
</reference>
<name>A0AAD7JW09_9AGAR</name>
<dbReference type="SUPFAM" id="SSF144232">
    <property type="entry name" value="HIT/MYND zinc finger-like"/>
    <property type="match status" value="1"/>
</dbReference>
<keyword evidence="1" id="KW-0479">Metal-binding</keyword>
<evidence type="ECO:0000256" key="3">
    <source>
        <dbReference type="ARBA" id="ARBA00022833"/>
    </source>
</evidence>
<dbReference type="EMBL" id="JARJLG010000018">
    <property type="protein sequence ID" value="KAJ7772985.1"/>
    <property type="molecule type" value="Genomic_DNA"/>
</dbReference>
<sequence length="536" mass="59480">MMAEGEYATVAEHNRGAVGLYQHAFLSALASWMSKPRSEEECKTLWGARDPKEEMRLCKEAGCDFDDPFVALLHEIGVDHHSRPVARTAFRIMSATLSGAVQATKTAKSTRRVERAVDTAGVGRPWPTKITDLLGDFPVEHYFKQMEVWIVAWAGYSDPYCILGSLAILYPHQFLARIAYSTNVSVHTVVVLNFIKECSLKNLKSGGDLLTELASTMHLVDSLLNGLSEPLLIQFIQVKGIVAEITILCSDLLKEVPRMLSDLGPFPGWRENEADRCTKTLLRFGSTMHAYTGMADDQFDGVKLDRRMLRMSHAKRQRASGTITGAFDAFCSLAEWQRCFAPGCTSVVAAAALLKCANCGRVLYCSTTCQKEAWKHPIAPHRVLCKRAKALASHTGLPPRPQSSADLDSFYQRIDGNEEMEKVAKDFGECFKKLTNSLEQIFAREKNLLLFIWPAKLAAGSALGPPLESAIRARGKTKEEEPKSYILSLQLNSEWAREENASEFLADAESQRGARLQSGVTKRDRTADLRPALFGQ</sequence>
<dbReference type="GO" id="GO:0008270">
    <property type="term" value="F:zinc ion binding"/>
    <property type="evidence" value="ECO:0007669"/>
    <property type="project" value="UniProtKB-KW"/>
</dbReference>
<evidence type="ECO:0000259" key="5">
    <source>
        <dbReference type="PROSITE" id="PS50865"/>
    </source>
</evidence>
<dbReference type="AlphaFoldDB" id="A0AAD7JW09"/>